<feature type="compositionally biased region" description="Gly residues" evidence="1">
    <location>
        <begin position="7"/>
        <end position="18"/>
    </location>
</feature>
<feature type="compositionally biased region" description="Pro residues" evidence="1">
    <location>
        <begin position="61"/>
        <end position="71"/>
    </location>
</feature>
<keyword evidence="3" id="KW-1185">Reference proteome</keyword>
<accession>A0A401Z4N2</accession>
<comment type="caution">
    <text evidence="2">The sequence shown here is derived from an EMBL/GenBank/DDBJ whole genome shotgun (WGS) entry which is preliminary data.</text>
</comment>
<dbReference type="AlphaFoldDB" id="A0A401Z4N2"/>
<proteinExistence type="predicted"/>
<feature type="region of interest" description="Disordered" evidence="1">
    <location>
        <begin position="223"/>
        <end position="263"/>
    </location>
</feature>
<feature type="compositionally biased region" description="Low complexity" evidence="1">
    <location>
        <begin position="47"/>
        <end position="60"/>
    </location>
</feature>
<evidence type="ECO:0000256" key="1">
    <source>
        <dbReference type="SAM" id="MobiDB-lite"/>
    </source>
</evidence>
<gene>
    <name evidence="2" type="ORF">EHYA_09596</name>
</gene>
<dbReference type="Proteomes" id="UP000286931">
    <property type="component" value="Unassembled WGS sequence"/>
</dbReference>
<feature type="region of interest" description="Disordered" evidence="1">
    <location>
        <begin position="1"/>
        <end position="135"/>
    </location>
</feature>
<dbReference type="EMBL" id="BIFH01000053">
    <property type="protein sequence ID" value="GCE01822.1"/>
    <property type="molecule type" value="Genomic_DNA"/>
</dbReference>
<evidence type="ECO:0000313" key="3">
    <source>
        <dbReference type="Proteomes" id="UP000286931"/>
    </source>
</evidence>
<sequence>MSRGGRFRGAGRPGGVGAGTRRERTAPGGQLVTDSAIGGGIAQVSDTGGNVRTTRRGTGPVVPPPVAPGTPPARVLRRRTGSGCKAVRSPVRSSGYGTPAGRRHRGGSVTGSRRRSGWWLRRSTSPAPEPGELAAGSDTQWVAGSVVYGPVNQVSGVTGDVHITTHTHTGGERALYRVDAFPVERAAPTAGRARAVAAGTVRPRRLHRSSREVGAVGRVARRHRSGGVGAAGARSGRTAQDTPGRSLRRRHPCRWRGLGGAAGRHAYDSCVAWPRPIPSRGNRTSPPC</sequence>
<feature type="compositionally biased region" description="Basic residues" evidence="1">
    <location>
        <begin position="101"/>
        <end position="116"/>
    </location>
</feature>
<evidence type="ECO:0000313" key="2">
    <source>
        <dbReference type="EMBL" id="GCE01822.1"/>
    </source>
</evidence>
<protein>
    <submittedName>
        <fullName evidence="2">Uncharacterized protein</fullName>
    </submittedName>
</protein>
<reference evidence="2 3" key="1">
    <citation type="submission" date="2018-12" db="EMBL/GenBank/DDBJ databases">
        <title>Draft genome sequence of Embleya hyalina NBRC 13850T.</title>
        <authorList>
            <person name="Komaki H."/>
            <person name="Hosoyama A."/>
            <person name="Kimura A."/>
            <person name="Ichikawa N."/>
            <person name="Tamura T."/>
        </authorList>
    </citation>
    <scope>NUCLEOTIDE SEQUENCE [LARGE SCALE GENOMIC DNA]</scope>
    <source>
        <strain evidence="2 3">NBRC 13850</strain>
    </source>
</reference>
<name>A0A401Z4N2_9ACTN</name>
<organism evidence="2 3">
    <name type="scientific">Embleya hyalina</name>
    <dbReference type="NCBI Taxonomy" id="516124"/>
    <lineage>
        <taxon>Bacteria</taxon>
        <taxon>Bacillati</taxon>
        <taxon>Actinomycetota</taxon>
        <taxon>Actinomycetes</taxon>
        <taxon>Kitasatosporales</taxon>
        <taxon>Streptomycetaceae</taxon>
        <taxon>Embleya</taxon>
    </lineage>
</organism>